<protein>
    <submittedName>
        <fullName evidence="2">Uncharacterized protein</fullName>
    </submittedName>
</protein>
<keyword evidence="4" id="KW-1185">Reference proteome</keyword>
<evidence type="ECO:0000313" key="3">
    <source>
        <dbReference type="EMBL" id="OMJ22806.1"/>
    </source>
</evidence>
<feature type="region of interest" description="Disordered" evidence="1">
    <location>
        <begin position="191"/>
        <end position="220"/>
    </location>
</feature>
<feature type="compositionally biased region" description="Low complexity" evidence="1">
    <location>
        <begin position="197"/>
        <end position="210"/>
    </location>
</feature>
<evidence type="ECO:0000313" key="2">
    <source>
        <dbReference type="EMBL" id="OMJ08213.1"/>
    </source>
</evidence>
<feature type="region of interest" description="Disordered" evidence="1">
    <location>
        <begin position="772"/>
        <end position="801"/>
    </location>
</feature>
<dbReference type="EMBL" id="LSSN01005855">
    <property type="protein sequence ID" value="OMJ08213.1"/>
    <property type="molecule type" value="Genomic_DNA"/>
</dbReference>
<dbReference type="AlphaFoldDB" id="A0A1R1X0Q1"/>
<name>A0A1R1X0Q1_9FUNG</name>
<dbReference type="InterPro" id="IPR036322">
    <property type="entry name" value="WD40_repeat_dom_sf"/>
</dbReference>
<dbReference type="EMBL" id="LSSN01000670">
    <property type="protein sequence ID" value="OMJ22806.1"/>
    <property type="molecule type" value="Genomic_DNA"/>
</dbReference>
<feature type="compositionally biased region" description="Low complexity" evidence="1">
    <location>
        <begin position="776"/>
        <end position="794"/>
    </location>
</feature>
<accession>A0A1R1X0Q1</accession>
<evidence type="ECO:0000313" key="4">
    <source>
        <dbReference type="Proteomes" id="UP000187283"/>
    </source>
</evidence>
<organism evidence="2 4">
    <name type="scientific">Smittium culicis</name>
    <dbReference type="NCBI Taxonomy" id="133412"/>
    <lineage>
        <taxon>Eukaryota</taxon>
        <taxon>Fungi</taxon>
        <taxon>Fungi incertae sedis</taxon>
        <taxon>Zoopagomycota</taxon>
        <taxon>Kickxellomycotina</taxon>
        <taxon>Harpellomycetes</taxon>
        <taxon>Harpellales</taxon>
        <taxon>Legeriomycetaceae</taxon>
        <taxon>Smittium</taxon>
    </lineage>
</organism>
<dbReference type="Proteomes" id="UP000187283">
    <property type="component" value="Unassembled WGS sequence"/>
</dbReference>
<reference evidence="2 4" key="1">
    <citation type="submission" date="2017-01" db="EMBL/GenBank/DDBJ databases">
        <authorList>
            <person name="Mah S.A."/>
            <person name="Swanson W.J."/>
            <person name="Moy G.W."/>
            <person name="Vacquier V.D."/>
        </authorList>
    </citation>
    <scope>NUCLEOTIDE SEQUENCE [LARGE SCALE GENOMIC DNA]</scope>
    <source>
        <strain evidence="2 4">GSMNP</strain>
    </source>
</reference>
<comment type="caution">
    <text evidence="2">The sequence shown here is derived from an EMBL/GenBank/DDBJ whole genome shotgun (WGS) entry which is preliminary data.</text>
</comment>
<proteinExistence type="predicted"/>
<sequence length="1170" mass="132357">MESIRLNRDITKGAFRQYLIDLSLYTFLLLLPTFSETFIRRSTLYIIKIKTLNFKIFSESFFDYDKYAKHYLGKTLPINKLNDNSFLYQKYLANFLTNINTSDIKNELINLADFDPYLKLKSPLLKLSHRNIPFEITLSSNSLSVDIMDIKVDSNLSIYGISESGSILCWSINSKDLSTKSLIIKKSSSYKKDDSDSSLVSESSSNSIHSTPDTAPKKIKPKQISWTKAHLNIFFFKNNIISKTLKLSNNTSLIKPGYLPLSKFTNDIYTFEHHLQKSNTFANINIDPRVTSSAIYFKDKSEIISKELVTRTEINHLGDYLAFITENGNLGIYSNLNKKISFIIEPYNEKFDYQSISSTANPNQSQSYQHGYFETTSFGDSFMKNHLFTSSKISFIKFAYSLTNPKSISIISEKQYFLIYSPEKNQNLKSIDSSHFSLVLLIGHENGHVSLFDFEKKSLYTLFYYAKFVGPVISIIIDSNTIYTGHSCGALSAINSSILIDSEKEPIDFTRIIKSKLSQLAVYNGKLSTYLLAGYSNGSILLYSKNDYFPDQKMCLQLKFVDIISGDSDLFKTLKTRSVHSNFSKRNDINVDSRFNSDITSSFDFSNSSYSPKLYESSQLNSDNMSYNWPPTDQNADGENNIFIKSISDDSESSCLTHNHTGRITRIITIPFNLNNKKQSNAVNPDSISQEDIFFVASSCSKDHVRIFKVELSPSKSSGDSNSDLVKLSSNIDLIFSFLQTGCRHIDFDHYSGTILGVKRVSNYQQFLSESVNTPNQSQNKSQSKQHNSNSSNNINGLDNKNQKKSFPKLSVHEQTSLRLSLLDIKHWVFALLRLIAIMILNTIKSLKIVTFLSKILKTFAKKYPQLEILFLLFSKEKITNRDNNHSKNIGNDENLFRATDSNDSSQDILGDLSTEQSSNNMWEIWTFNLGLWIESTKKELKQINNLQPIKSTEMVGSVEINNGKLISASIINQLPRSINFPIQIPLMNLRADSILPSNFLLSYPKKTDKIFNSSILCINHFPKVNMQQSIFSSENSTSIDNVVKNSMNSSDLFKLEPNSENTGFSNPLLSNSAFHFQTETRQNINLDKNHIYESGSNNYTTSLNNTNSSGSDSSCSSNINPFSIDKSVPTFSLPFGRVKDLKIIESRSEKSNALVVALACGNTIKLVSL</sequence>
<evidence type="ECO:0000256" key="1">
    <source>
        <dbReference type="SAM" id="MobiDB-lite"/>
    </source>
</evidence>
<dbReference type="OrthoDB" id="5628677at2759"/>
<gene>
    <name evidence="2" type="ORF">AYI70_g11685</name>
    <name evidence="3" type="ORF">AYI70_g2631</name>
</gene>
<dbReference type="SUPFAM" id="SSF50978">
    <property type="entry name" value="WD40 repeat-like"/>
    <property type="match status" value="1"/>
</dbReference>